<reference evidence="2" key="1">
    <citation type="submission" date="2022-08" db="UniProtKB">
        <authorList>
            <consortium name="EnsemblMetazoa"/>
        </authorList>
    </citation>
    <scope>IDENTIFICATION</scope>
    <source>
        <strain evidence="2">05x7-T-G4-1.051#20</strain>
    </source>
</reference>
<protein>
    <submittedName>
        <fullName evidence="2">Uncharacterized protein</fullName>
    </submittedName>
</protein>
<dbReference type="AlphaFoldDB" id="A0A8W8K117"/>
<organism evidence="2 3">
    <name type="scientific">Magallana gigas</name>
    <name type="common">Pacific oyster</name>
    <name type="synonym">Crassostrea gigas</name>
    <dbReference type="NCBI Taxonomy" id="29159"/>
    <lineage>
        <taxon>Eukaryota</taxon>
        <taxon>Metazoa</taxon>
        <taxon>Spiralia</taxon>
        <taxon>Lophotrochozoa</taxon>
        <taxon>Mollusca</taxon>
        <taxon>Bivalvia</taxon>
        <taxon>Autobranchia</taxon>
        <taxon>Pteriomorphia</taxon>
        <taxon>Ostreida</taxon>
        <taxon>Ostreoidea</taxon>
        <taxon>Ostreidae</taxon>
        <taxon>Magallana</taxon>
    </lineage>
</organism>
<feature type="compositionally biased region" description="Basic and acidic residues" evidence="1">
    <location>
        <begin position="392"/>
        <end position="418"/>
    </location>
</feature>
<feature type="compositionally biased region" description="Basic and acidic residues" evidence="1">
    <location>
        <begin position="338"/>
        <end position="349"/>
    </location>
</feature>
<feature type="region of interest" description="Disordered" evidence="1">
    <location>
        <begin position="253"/>
        <end position="597"/>
    </location>
</feature>
<feature type="compositionally biased region" description="Basic and acidic residues" evidence="1">
    <location>
        <begin position="572"/>
        <end position="597"/>
    </location>
</feature>
<feature type="region of interest" description="Disordered" evidence="1">
    <location>
        <begin position="15"/>
        <end position="47"/>
    </location>
</feature>
<feature type="compositionally biased region" description="Basic and acidic residues" evidence="1">
    <location>
        <begin position="488"/>
        <end position="523"/>
    </location>
</feature>
<feature type="compositionally biased region" description="Basic and acidic residues" evidence="1">
    <location>
        <begin position="453"/>
        <end position="465"/>
    </location>
</feature>
<name>A0A8W8K117_MAGGI</name>
<keyword evidence="3" id="KW-1185">Reference proteome</keyword>
<feature type="compositionally biased region" description="Acidic residues" evidence="1">
    <location>
        <begin position="275"/>
        <end position="284"/>
    </location>
</feature>
<feature type="compositionally biased region" description="Polar residues" evidence="1">
    <location>
        <begin position="296"/>
        <end position="305"/>
    </location>
</feature>
<dbReference type="EnsemblMetazoa" id="G21677.4">
    <property type="protein sequence ID" value="G21677.4:cds"/>
    <property type="gene ID" value="G21677"/>
</dbReference>
<feature type="region of interest" description="Disordered" evidence="1">
    <location>
        <begin position="171"/>
        <end position="192"/>
    </location>
</feature>
<dbReference type="EnsemblMetazoa" id="G21677.6">
    <property type="protein sequence ID" value="G21677.6:cds"/>
    <property type="gene ID" value="G21677"/>
</dbReference>
<evidence type="ECO:0000313" key="3">
    <source>
        <dbReference type="Proteomes" id="UP000005408"/>
    </source>
</evidence>
<sequence>MSSLCPGTLFSFPGFNKKSTPVPPQTTSEQISKRYRREPFNGRPWPQTSPVAGVYDVGFSSTRMILFNNRKKKQSKLRGNNDPKSEESLSPDPNRHYRASSPVSRDLHHNCYNSMSPYYTEPKLIQWMNYSERPPPTYEDGTLVNPKRHTSCCVPTDPLAFRVGVNNDRRPYSRASLPPTFRSSPMLNHPDLKRGEKEYIGSIARIYSAQQMIKLKQKQYNQLLSLEMEKGYHTPEEYNQYKKFIQLGRRRQYSRPSRAMSAPPVRWTKTFEESLKDDDDDYDEKEQTTKKDASPRSKSPVNSKGKQAGRGHSSQSGKRPARPSTRETSRSKTPTKTEASKPEQKDDVASKPTPATSQTEQKEETPATQQTEQKEESSDTSESDQNYSGKNIHREGYDRPLSRLGHIPEDSKSQKSEQETSSNSETETKNKESSVQKSSTEESETQPTSEADTTTKSDQNKESGKSDGNTSTEDIYRTSTDDTTTWSTDRDKTKSDTDTETAPRKLTADDKKTETLAENKPSESDSYTDDFEKDTSETTESSKKPVPQSQERVVSFKKDSDSDSGSSSEDQSPAKRRDSLSDEEDISSRRDPDKLEY</sequence>
<evidence type="ECO:0000256" key="1">
    <source>
        <dbReference type="SAM" id="MobiDB-lite"/>
    </source>
</evidence>
<feature type="compositionally biased region" description="Basic and acidic residues" evidence="1">
    <location>
        <begin position="533"/>
        <end position="543"/>
    </location>
</feature>
<feature type="region of interest" description="Disordered" evidence="1">
    <location>
        <begin position="69"/>
        <end position="108"/>
    </location>
</feature>
<evidence type="ECO:0000313" key="2">
    <source>
        <dbReference type="EnsemblMetazoa" id="G21677.4:cds"/>
    </source>
</evidence>
<accession>A0A8W8K117</accession>
<dbReference type="Proteomes" id="UP000005408">
    <property type="component" value="Unassembled WGS sequence"/>
</dbReference>
<proteinExistence type="predicted"/>
<feature type="compositionally biased region" description="Basic and acidic residues" evidence="1">
    <location>
        <begin position="285"/>
        <end position="295"/>
    </location>
</feature>